<gene>
    <name evidence="2" type="ORF">DRF67_20875</name>
</gene>
<keyword evidence="3" id="KW-1185">Reference proteome</keyword>
<feature type="transmembrane region" description="Helical" evidence="1">
    <location>
        <begin position="201"/>
        <end position="222"/>
    </location>
</feature>
<dbReference type="RefSeq" id="WP_115930234.1">
    <property type="nucleotide sequence ID" value="NZ_QNVV01000032.1"/>
</dbReference>
<dbReference type="AlphaFoldDB" id="A0A3D9AKV5"/>
<protein>
    <submittedName>
        <fullName evidence="2">Uncharacterized protein</fullName>
    </submittedName>
</protein>
<sequence length="226" mass="26323">MKEAKKFEFDGVDAKTEWKIGLILALPALGVFFLVMFIFEFYLPRTYFMYPVLSAAILTLVISILLLKLLSRTIKDKKWTIRVDESTLEITHKNKKHLIPLTTIRSIKNLGNVGFRYLTIITNKESIKIRVGNTGFVPFSAQKDIETIDAFIQHLSSYLQENFNKKDLKNKLNINVFPNYGVYVVKSEKIRYSIINTLKPWQIMIIFLCGGFLLLILLFTQLEKYW</sequence>
<comment type="caution">
    <text evidence="2">The sequence shown here is derived from an EMBL/GenBank/DDBJ whole genome shotgun (WGS) entry which is preliminary data.</text>
</comment>
<dbReference type="OrthoDB" id="1273431at2"/>
<reference evidence="2 3" key="1">
    <citation type="submission" date="2018-06" db="EMBL/GenBank/DDBJ databases">
        <title>Novel Chryseobacterium species.</title>
        <authorList>
            <person name="Newman J."/>
            <person name="Hugo C."/>
            <person name="Oosthuizen L."/>
            <person name="Charimba G."/>
        </authorList>
    </citation>
    <scope>NUCLEOTIDE SEQUENCE [LARGE SCALE GENOMIC DNA]</scope>
    <source>
        <strain evidence="2 3">7_F195</strain>
    </source>
</reference>
<keyword evidence="1" id="KW-0812">Transmembrane</keyword>
<feature type="transmembrane region" description="Helical" evidence="1">
    <location>
        <begin position="20"/>
        <end position="42"/>
    </location>
</feature>
<accession>A0A3D9AKV5</accession>
<evidence type="ECO:0000313" key="2">
    <source>
        <dbReference type="EMBL" id="REC41993.1"/>
    </source>
</evidence>
<organism evidence="2 3">
    <name type="scientific">Chryseobacterium pennipullorum</name>
    <dbReference type="NCBI Taxonomy" id="2258963"/>
    <lineage>
        <taxon>Bacteria</taxon>
        <taxon>Pseudomonadati</taxon>
        <taxon>Bacteroidota</taxon>
        <taxon>Flavobacteriia</taxon>
        <taxon>Flavobacteriales</taxon>
        <taxon>Weeksellaceae</taxon>
        <taxon>Chryseobacterium group</taxon>
        <taxon>Chryseobacterium</taxon>
    </lineage>
</organism>
<feature type="transmembrane region" description="Helical" evidence="1">
    <location>
        <begin position="48"/>
        <end position="70"/>
    </location>
</feature>
<evidence type="ECO:0000313" key="3">
    <source>
        <dbReference type="Proteomes" id="UP000256257"/>
    </source>
</evidence>
<keyword evidence="1" id="KW-1133">Transmembrane helix</keyword>
<dbReference type="EMBL" id="QNVV01000032">
    <property type="protein sequence ID" value="REC41993.1"/>
    <property type="molecule type" value="Genomic_DNA"/>
</dbReference>
<proteinExistence type="predicted"/>
<dbReference type="Proteomes" id="UP000256257">
    <property type="component" value="Unassembled WGS sequence"/>
</dbReference>
<name>A0A3D9AKV5_9FLAO</name>
<keyword evidence="1" id="KW-0472">Membrane</keyword>
<evidence type="ECO:0000256" key="1">
    <source>
        <dbReference type="SAM" id="Phobius"/>
    </source>
</evidence>